<evidence type="ECO:0000256" key="1">
    <source>
        <dbReference type="ARBA" id="ARBA00022857"/>
    </source>
</evidence>
<sequence length="219" mass="23473">MSMKAAVVSERGGPEGMKITKIAIPTPSDTQVLVKVHAYGPNPIDVLIRAGHFPPPPFVTGGGSVPYTDGMDGAGTVESVGSKVKHLKKGERVFWLFSATGTCAEYALIDAKFVFHLSPKLSYTQGAALGIPFLTALRVIDIKAHAKKGTTECSSTELVARWDCWPYKSLSCESECHRSAGTAEVLELVRKCGADHVVNHRDAERLGRQILAITKGAGR</sequence>
<dbReference type="Gene3D" id="3.90.180.10">
    <property type="entry name" value="Medium-chain alcohol dehydrogenases, catalytic domain"/>
    <property type="match status" value="1"/>
</dbReference>
<dbReference type="RefSeq" id="XP_014675979.1">
    <property type="nucleotide sequence ID" value="XM_014820493.1"/>
</dbReference>
<evidence type="ECO:0000313" key="3">
    <source>
        <dbReference type="Proteomes" id="UP000695022"/>
    </source>
</evidence>
<gene>
    <name evidence="4" type="primary">LOC106815956</name>
</gene>
<dbReference type="InterPro" id="IPR036291">
    <property type="entry name" value="NAD(P)-bd_dom_sf"/>
</dbReference>
<keyword evidence="3" id="KW-1185">Reference proteome</keyword>
<proteinExistence type="predicted"/>
<feature type="domain" description="Enoyl reductase (ER)" evidence="2">
    <location>
        <begin position="12"/>
        <end position="211"/>
    </location>
</feature>
<dbReference type="InterPro" id="IPR051603">
    <property type="entry name" value="Zinc-ADH_QOR/CCCR"/>
</dbReference>
<dbReference type="InterPro" id="IPR011032">
    <property type="entry name" value="GroES-like_sf"/>
</dbReference>
<dbReference type="InterPro" id="IPR020843">
    <property type="entry name" value="ER"/>
</dbReference>
<reference evidence="4" key="1">
    <citation type="submission" date="2025-08" db="UniProtKB">
        <authorList>
            <consortium name="RefSeq"/>
        </authorList>
    </citation>
    <scope>IDENTIFICATION</scope>
</reference>
<dbReference type="SUPFAM" id="SSF51735">
    <property type="entry name" value="NAD(P)-binding Rossmann-fold domains"/>
    <property type="match status" value="1"/>
</dbReference>
<dbReference type="PANTHER" id="PTHR44154">
    <property type="entry name" value="QUINONE OXIDOREDUCTASE"/>
    <property type="match status" value="1"/>
</dbReference>
<keyword evidence="1" id="KW-0521">NADP</keyword>
<dbReference type="SMART" id="SM00829">
    <property type="entry name" value="PKS_ER"/>
    <property type="match status" value="1"/>
</dbReference>
<dbReference type="InterPro" id="IPR013154">
    <property type="entry name" value="ADH-like_N"/>
</dbReference>
<name>A0ABM1EUV8_PRICU</name>
<accession>A0ABM1EUV8</accession>
<dbReference type="SUPFAM" id="SSF50129">
    <property type="entry name" value="GroES-like"/>
    <property type="match status" value="1"/>
</dbReference>
<dbReference type="PANTHER" id="PTHR44154:SF1">
    <property type="entry name" value="QUINONE OXIDOREDUCTASE"/>
    <property type="match status" value="1"/>
</dbReference>
<evidence type="ECO:0000259" key="2">
    <source>
        <dbReference type="SMART" id="SM00829"/>
    </source>
</evidence>
<evidence type="ECO:0000313" key="4">
    <source>
        <dbReference type="RefSeq" id="XP_014675979.1"/>
    </source>
</evidence>
<dbReference type="Proteomes" id="UP000695022">
    <property type="component" value="Unplaced"/>
</dbReference>
<protein>
    <submittedName>
        <fullName evidence="4">Quinone oxidoreductase-like</fullName>
    </submittedName>
</protein>
<organism evidence="3 4">
    <name type="scientific">Priapulus caudatus</name>
    <name type="common">Priapulid worm</name>
    <dbReference type="NCBI Taxonomy" id="37621"/>
    <lineage>
        <taxon>Eukaryota</taxon>
        <taxon>Metazoa</taxon>
        <taxon>Ecdysozoa</taxon>
        <taxon>Scalidophora</taxon>
        <taxon>Priapulida</taxon>
        <taxon>Priapulimorpha</taxon>
        <taxon>Priapulimorphida</taxon>
        <taxon>Priapulidae</taxon>
        <taxon>Priapulus</taxon>
    </lineage>
</organism>
<dbReference type="GeneID" id="106815956"/>
<dbReference type="Pfam" id="PF08240">
    <property type="entry name" value="ADH_N"/>
    <property type="match status" value="1"/>
</dbReference>